<protein>
    <submittedName>
        <fullName evidence="1">Uncharacterized protein</fullName>
    </submittedName>
</protein>
<sequence length="75" mass="8548">MTPDVAKVDADRDLKLGLSAWDFSDEVLRWLIHGTSLRPPSEDLLIEFIVRIWRLLRSACHATQKHPHVEAAICS</sequence>
<proteinExistence type="predicted"/>
<gene>
    <name evidence="1" type="ORF">ACPOL_6234</name>
</gene>
<dbReference type="EMBL" id="CP030840">
    <property type="protein sequence ID" value="AXC15475.1"/>
    <property type="molecule type" value="Genomic_DNA"/>
</dbReference>
<reference evidence="1 2" key="1">
    <citation type="journal article" date="2018" name="Front. Microbiol.">
        <title>Hydrolytic Capabilities as a Key to Environmental Success: Chitinolytic and Cellulolytic Acidobacteria From Acidic Sub-arctic Soils and Boreal Peatlands.</title>
        <authorList>
            <person name="Belova S.E."/>
            <person name="Ravin N.V."/>
            <person name="Pankratov T.A."/>
            <person name="Rakitin A.L."/>
            <person name="Ivanova A.A."/>
            <person name="Beletsky A.V."/>
            <person name="Mardanov A.V."/>
            <person name="Sinninghe Damste J.S."/>
            <person name="Dedysh S.N."/>
        </authorList>
    </citation>
    <scope>NUCLEOTIDE SEQUENCE [LARGE SCALE GENOMIC DNA]</scope>
    <source>
        <strain evidence="1 2">SBC82</strain>
    </source>
</reference>
<dbReference type="AlphaFoldDB" id="A0A2Z5GA70"/>
<evidence type="ECO:0000313" key="1">
    <source>
        <dbReference type="EMBL" id="AXC15475.1"/>
    </source>
</evidence>
<evidence type="ECO:0000313" key="2">
    <source>
        <dbReference type="Proteomes" id="UP000253606"/>
    </source>
</evidence>
<dbReference type="Proteomes" id="UP000253606">
    <property type="component" value="Chromosome"/>
</dbReference>
<dbReference type="RefSeq" id="WP_114210152.1">
    <property type="nucleotide sequence ID" value="NZ_CP030840.1"/>
</dbReference>
<keyword evidence="2" id="KW-1185">Reference proteome</keyword>
<accession>A0A2Z5GA70</accession>
<organism evidence="1 2">
    <name type="scientific">Acidisarcina polymorpha</name>
    <dbReference type="NCBI Taxonomy" id="2211140"/>
    <lineage>
        <taxon>Bacteria</taxon>
        <taxon>Pseudomonadati</taxon>
        <taxon>Acidobacteriota</taxon>
        <taxon>Terriglobia</taxon>
        <taxon>Terriglobales</taxon>
        <taxon>Acidobacteriaceae</taxon>
        <taxon>Acidisarcina</taxon>
    </lineage>
</organism>
<name>A0A2Z5GA70_9BACT</name>
<dbReference type="KEGG" id="abas:ACPOL_6234"/>